<dbReference type="PANTHER" id="PTHR43312:SF1">
    <property type="entry name" value="NADP-DEPENDENT OXIDOREDUCTASE DOMAIN-CONTAINING PROTEIN"/>
    <property type="match status" value="1"/>
</dbReference>
<dbReference type="Proteomes" id="UP000535182">
    <property type="component" value="Unassembled WGS sequence"/>
</dbReference>
<dbReference type="Gene3D" id="3.20.20.100">
    <property type="entry name" value="NADP-dependent oxidoreductase domain"/>
    <property type="match status" value="1"/>
</dbReference>
<dbReference type="InterPro" id="IPR036812">
    <property type="entry name" value="NAD(P)_OxRdtase_dom_sf"/>
</dbReference>
<accession>A0A9X0QHI2</accession>
<dbReference type="EMBL" id="JACHEB010000010">
    <property type="protein sequence ID" value="MBB5330476.1"/>
    <property type="molecule type" value="Genomic_DNA"/>
</dbReference>
<proteinExistence type="predicted"/>
<evidence type="ECO:0000313" key="2">
    <source>
        <dbReference type="EMBL" id="MBB5330476.1"/>
    </source>
</evidence>
<name>A0A9X0QHI2_9BACT</name>
<dbReference type="Pfam" id="PF00248">
    <property type="entry name" value="Aldo_ket_red"/>
    <property type="match status" value="1"/>
</dbReference>
<dbReference type="RefSeq" id="WP_313899638.1">
    <property type="nucleotide sequence ID" value="NZ_JACHEB010000010.1"/>
</dbReference>
<dbReference type="PANTHER" id="PTHR43312">
    <property type="entry name" value="D-THREO-ALDOSE 1-DEHYDROGENASE"/>
    <property type="match status" value="1"/>
</dbReference>
<protein>
    <submittedName>
        <fullName evidence="2">Aryl-alcohol dehydrogenase-like predicted oxidoreductase</fullName>
    </submittedName>
</protein>
<dbReference type="InterPro" id="IPR023210">
    <property type="entry name" value="NADP_OxRdtase_dom"/>
</dbReference>
<sequence>MKISALGLGGHHLGAAKDEPTAVRLVHRAVDGGISFFDCCSEYNRGKSEDWLGKGLKGLRERAFLMTKVCTHGRDASLAMQMLEQSLRRLQTDHLDLWQIHGVTFQNDPELFIRPNGAAEALRKAKEQGKVRFVGFSGHKDPDIHLAMLNCGFPFDAVQMPLNPFDANFFSFEKKVLPVLVERGIAPLGMKPIGGKGEPIQSGVFTAEELLRYAMSLPVATTISGASEPHILEQNLTIAQNFTPLSPTEMQSMRDRAKPYAGDGHFELYKTSIKYDNPEARLAHEFPIDMQSVEVKQMVYSTTNSGRPFPDVAE</sequence>
<feature type="domain" description="NADP-dependent oxidoreductase" evidence="1">
    <location>
        <begin position="6"/>
        <end position="195"/>
    </location>
</feature>
<evidence type="ECO:0000259" key="1">
    <source>
        <dbReference type="Pfam" id="PF00248"/>
    </source>
</evidence>
<reference evidence="2 3" key="1">
    <citation type="submission" date="2020-08" db="EMBL/GenBank/DDBJ databases">
        <title>Genomic Encyclopedia of Type Strains, Phase IV (KMG-V): Genome sequencing to study the core and pangenomes of soil and plant-associated prokaryotes.</title>
        <authorList>
            <person name="Whitman W."/>
        </authorList>
    </citation>
    <scope>NUCLEOTIDE SEQUENCE [LARGE SCALE GENOMIC DNA]</scope>
    <source>
        <strain evidence="2 3">X5P2</strain>
    </source>
</reference>
<dbReference type="InterPro" id="IPR053135">
    <property type="entry name" value="AKR2_Oxidoreductase"/>
</dbReference>
<evidence type="ECO:0000313" key="3">
    <source>
        <dbReference type="Proteomes" id="UP000535182"/>
    </source>
</evidence>
<dbReference type="SUPFAM" id="SSF51430">
    <property type="entry name" value="NAD(P)-linked oxidoreductase"/>
    <property type="match status" value="1"/>
</dbReference>
<organism evidence="2 3">
    <name type="scientific">Tunturiibacter gelidiferens</name>
    <dbReference type="NCBI Taxonomy" id="3069689"/>
    <lineage>
        <taxon>Bacteria</taxon>
        <taxon>Pseudomonadati</taxon>
        <taxon>Acidobacteriota</taxon>
        <taxon>Terriglobia</taxon>
        <taxon>Terriglobales</taxon>
        <taxon>Acidobacteriaceae</taxon>
        <taxon>Tunturiibacter</taxon>
    </lineage>
</organism>
<comment type="caution">
    <text evidence="2">The sequence shown here is derived from an EMBL/GenBank/DDBJ whole genome shotgun (WGS) entry which is preliminary data.</text>
</comment>
<dbReference type="AlphaFoldDB" id="A0A9X0QHI2"/>
<gene>
    <name evidence="2" type="ORF">HDF14_004111</name>
</gene>
<keyword evidence="3" id="KW-1185">Reference proteome</keyword>
<dbReference type="CDD" id="cd19100">
    <property type="entry name" value="AKR_unchar"/>
    <property type="match status" value="1"/>
</dbReference>